<dbReference type="GO" id="GO:0036159">
    <property type="term" value="P:inner dynein arm assembly"/>
    <property type="evidence" value="ECO:0007669"/>
    <property type="project" value="TreeGrafter"/>
</dbReference>
<evidence type="ECO:0000256" key="3">
    <source>
        <dbReference type="ARBA" id="ARBA00022574"/>
    </source>
</evidence>
<comment type="caution">
    <text evidence="5">The sequence shown here is derived from an EMBL/GenBank/DDBJ whole genome shotgun (WGS) entry which is preliminary data.</text>
</comment>
<dbReference type="InterPro" id="IPR015943">
    <property type="entry name" value="WD40/YVTN_repeat-like_dom_sf"/>
</dbReference>
<dbReference type="SMART" id="SM00320">
    <property type="entry name" value="WD40"/>
    <property type="match status" value="5"/>
</dbReference>
<feature type="non-terminal residue" evidence="5">
    <location>
        <position position="1"/>
    </location>
</feature>
<dbReference type="PANTHER" id="PTHR12442:SF5">
    <property type="entry name" value="DYNEIN AXONEMAL INTERMEDIATE CHAIN 3"/>
    <property type="match status" value="1"/>
</dbReference>
<sequence>LSHQGHPDDILPLLLTSVTQELFSCIADEHVTGESPYKLLKKDDIVQDMKKRAAVSDFSPAKQIVLEYPDEELLLVYDKTFTYGQCFYLVLTPEAKDRLLKPPSPEVKEVLEEEEKVPSGPRQWIGLGSEREIEEESVKETRNKLQYTFSRERRKFGLPVCFSDRSAADARAGLVDCVSYQDSSFSIRRVQQERAIQAIPELRSSSAQTQYFSNLFQPQLVLEGPDDVLAFEFCPSDPNIIVGGCINGQVALWDISANVTVLQATDKKVFDDSDKFDLSDNKEDAIPVIYYCAVSTLQNKHQGAITDIKWLPPAFTVTDTGIPVQNPLKMSVQVLTCSLDCRVFFTATSQVSLSKIDASGEYVPLRFSLEHYACNGEDENVYHTMGKTDFGQDTNKTLEILKDVNTKLYIGTEDGEIVYTDWTQGKEESDQGTKPLHCFQVHHWMVNTVQRSPFFKNIILTVGEWNFAIWREEVMEGPIILSANSEQTYSAGCWSLSKPAVFFIGKKDGSIEVWNLVEKANAPVHIQDHLSNAKITCMKPWTFSSRQHFLAVTDDDGLVRILEIPKQFYVRSRNEVR</sequence>
<dbReference type="Gene3D" id="2.130.10.10">
    <property type="entry name" value="YVTN repeat-like/Quinoprotein amine dehydrogenase"/>
    <property type="match status" value="2"/>
</dbReference>
<accession>Q4RJ76</accession>
<dbReference type="GO" id="GO:0045503">
    <property type="term" value="F:dynein light chain binding"/>
    <property type="evidence" value="ECO:0007669"/>
    <property type="project" value="TreeGrafter"/>
</dbReference>
<dbReference type="GO" id="GO:0036156">
    <property type="term" value="C:inner dynein arm"/>
    <property type="evidence" value="ECO:0007669"/>
    <property type="project" value="TreeGrafter"/>
</dbReference>
<evidence type="ECO:0000256" key="1">
    <source>
        <dbReference type="ARBA" id="ARBA00004496"/>
    </source>
</evidence>
<name>Q4RJ76_TETNG</name>
<dbReference type="AlphaFoldDB" id="Q4RJ76"/>
<organism evidence="5">
    <name type="scientific">Tetraodon nigroviridis</name>
    <name type="common">Spotted green pufferfish</name>
    <name type="synonym">Chelonodon nigroviridis</name>
    <dbReference type="NCBI Taxonomy" id="99883"/>
    <lineage>
        <taxon>Eukaryota</taxon>
        <taxon>Metazoa</taxon>
        <taxon>Chordata</taxon>
        <taxon>Craniata</taxon>
        <taxon>Vertebrata</taxon>
        <taxon>Euteleostomi</taxon>
        <taxon>Actinopterygii</taxon>
        <taxon>Neopterygii</taxon>
        <taxon>Teleostei</taxon>
        <taxon>Neoteleostei</taxon>
        <taxon>Acanthomorphata</taxon>
        <taxon>Eupercaria</taxon>
        <taxon>Tetraodontiformes</taxon>
        <taxon>Tetradontoidea</taxon>
        <taxon>Tetraodontidae</taxon>
        <taxon>Tetraodon</taxon>
    </lineage>
</organism>
<evidence type="ECO:0000313" key="5">
    <source>
        <dbReference type="EMBL" id="CAG11556.1"/>
    </source>
</evidence>
<keyword evidence="4" id="KW-0677">Repeat</keyword>
<dbReference type="SUPFAM" id="SSF50978">
    <property type="entry name" value="WD40 repeat-like"/>
    <property type="match status" value="1"/>
</dbReference>
<proteinExistence type="predicted"/>
<dbReference type="PANTHER" id="PTHR12442">
    <property type="entry name" value="DYNEIN INTERMEDIATE CHAIN"/>
    <property type="match status" value="1"/>
</dbReference>
<dbReference type="GO" id="GO:0060294">
    <property type="term" value="P:cilium movement involved in cell motility"/>
    <property type="evidence" value="ECO:0007669"/>
    <property type="project" value="TreeGrafter"/>
</dbReference>
<dbReference type="OrthoDB" id="6619788at2759"/>
<dbReference type="InterPro" id="IPR001680">
    <property type="entry name" value="WD40_rpt"/>
</dbReference>
<feature type="non-terminal residue" evidence="5">
    <location>
        <position position="577"/>
    </location>
</feature>
<reference evidence="5" key="2">
    <citation type="submission" date="2004-02" db="EMBL/GenBank/DDBJ databases">
        <authorList>
            <consortium name="Genoscope"/>
            <consortium name="Whitehead Institute Centre for Genome Research"/>
        </authorList>
    </citation>
    <scope>NUCLEOTIDE SEQUENCE</scope>
</reference>
<dbReference type="EMBL" id="CAAE01015039">
    <property type="protein sequence ID" value="CAG11556.1"/>
    <property type="molecule type" value="Genomic_DNA"/>
</dbReference>
<keyword evidence="3" id="KW-0853">WD repeat</keyword>
<evidence type="ECO:0000256" key="4">
    <source>
        <dbReference type="ARBA" id="ARBA00022737"/>
    </source>
</evidence>
<comment type="subcellular location">
    <subcellularLocation>
        <location evidence="1">Cytoplasm</location>
    </subcellularLocation>
</comment>
<evidence type="ECO:0000256" key="2">
    <source>
        <dbReference type="ARBA" id="ARBA00022490"/>
    </source>
</evidence>
<dbReference type="GO" id="GO:0045504">
    <property type="term" value="F:dynein heavy chain binding"/>
    <property type="evidence" value="ECO:0007669"/>
    <property type="project" value="TreeGrafter"/>
</dbReference>
<dbReference type="InterPro" id="IPR036322">
    <property type="entry name" value="WD40_repeat_dom_sf"/>
</dbReference>
<keyword evidence="2" id="KW-0963">Cytoplasm</keyword>
<protein>
    <submittedName>
        <fullName evidence="5">(spotted green pufferfish) hypothetical protein</fullName>
    </submittedName>
</protein>
<reference evidence="5" key="1">
    <citation type="journal article" date="2004" name="Nature">
        <title>Genome duplication in the teleost fish Tetraodon nigroviridis reveals the early vertebrate proto-karyotype.</title>
        <authorList>
            <person name="Jaillon O."/>
            <person name="Aury J.-M."/>
            <person name="Brunet F."/>
            <person name="Petit J.-L."/>
            <person name="Stange-Thomann N."/>
            <person name="Mauceli E."/>
            <person name="Bouneau L."/>
            <person name="Fischer C."/>
            <person name="Ozouf-Costaz C."/>
            <person name="Bernot A."/>
            <person name="Nicaud S."/>
            <person name="Jaffe D."/>
            <person name="Fisher S."/>
            <person name="Lutfalla G."/>
            <person name="Dossat C."/>
            <person name="Segurens B."/>
            <person name="Dasilva C."/>
            <person name="Salanoubat M."/>
            <person name="Levy M."/>
            <person name="Boudet N."/>
            <person name="Castellano S."/>
            <person name="Anthouard V."/>
            <person name="Jubin C."/>
            <person name="Castelli V."/>
            <person name="Katinka M."/>
            <person name="Vacherie B."/>
            <person name="Biemont C."/>
            <person name="Skalli Z."/>
            <person name="Cattolico L."/>
            <person name="Poulain J."/>
            <person name="De Berardinis V."/>
            <person name="Cruaud C."/>
            <person name="Duprat S."/>
            <person name="Brottier P."/>
            <person name="Coutanceau J.-P."/>
            <person name="Gouzy J."/>
            <person name="Parra G."/>
            <person name="Lardier G."/>
            <person name="Chapple C."/>
            <person name="McKernan K.J."/>
            <person name="McEwan P."/>
            <person name="Bosak S."/>
            <person name="Kellis M."/>
            <person name="Volff J.-N."/>
            <person name="Guigo R."/>
            <person name="Zody M.C."/>
            <person name="Mesirov J."/>
            <person name="Lindblad-Toh K."/>
            <person name="Birren B."/>
            <person name="Nusbaum C."/>
            <person name="Kahn D."/>
            <person name="Robinson-Rechavi M."/>
            <person name="Laudet V."/>
            <person name="Schachter V."/>
            <person name="Quetier F."/>
            <person name="Saurin W."/>
            <person name="Scarpelli C."/>
            <person name="Wincker P."/>
            <person name="Lander E.S."/>
            <person name="Weissenbach J."/>
            <person name="Roest Crollius H."/>
        </authorList>
    </citation>
    <scope>NUCLEOTIDE SEQUENCE [LARGE SCALE GENOMIC DNA]</scope>
</reference>
<gene>
    <name evidence="5" type="ORF">GSTENG00033551001</name>
</gene>
<dbReference type="KEGG" id="tng:GSTEN00033551G001"/>
<dbReference type="InterPro" id="IPR050687">
    <property type="entry name" value="Dynein_IC"/>
</dbReference>